<feature type="compositionally biased region" description="Low complexity" evidence="1">
    <location>
        <begin position="195"/>
        <end position="222"/>
    </location>
</feature>
<dbReference type="AlphaFoldDB" id="A0A7D8AHE3"/>
<dbReference type="EMBL" id="CP043732">
    <property type="protein sequence ID" value="QMU97642.1"/>
    <property type="molecule type" value="Genomic_DNA"/>
</dbReference>
<dbReference type="RefSeq" id="WP_182252639.1">
    <property type="nucleotide sequence ID" value="NZ_CP043732.1"/>
</dbReference>
<evidence type="ECO:0000256" key="1">
    <source>
        <dbReference type="SAM" id="MobiDB-lite"/>
    </source>
</evidence>
<dbReference type="Pfam" id="PF02627">
    <property type="entry name" value="CMD"/>
    <property type="match status" value="1"/>
</dbReference>
<evidence type="ECO:0000313" key="3">
    <source>
        <dbReference type="EMBL" id="QMU97642.1"/>
    </source>
</evidence>
<feature type="region of interest" description="Disordered" evidence="1">
    <location>
        <begin position="188"/>
        <end position="222"/>
    </location>
</feature>
<feature type="domain" description="Carboxymuconolactone decarboxylase-like" evidence="2">
    <location>
        <begin position="40"/>
        <end position="120"/>
    </location>
</feature>
<dbReference type="PANTHER" id="PTHR35446">
    <property type="entry name" value="SI:CH211-175M2.5"/>
    <property type="match status" value="1"/>
</dbReference>
<gene>
    <name evidence="3" type="ORF">FVO59_10735</name>
</gene>
<dbReference type="InterPro" id="IPR029032">
    <property type="entry name" value="AhpD-like"/>
</dbReference>
<name>A0A7D8AHE3_9MICO</name>
<dbReference type="InterPro" id="IPR003779">
    <property type="entry name" value="CMD-like"/>
</dbReference>
<dbReference type="PANTHER" id="PTHR35446:SF2">
    <property type="entry name" value="CARBOXYMUCONOLACTONE DECARBOXYLASE-LIKE DOMAIN-CONTAINING PROTEIN"/>
    <property type="match status" value="1"/>
</dbReference>
<dbReference type="SUPFAM" id="SSF69118">
    <property type="entry name" value="AhpD-like"/>
    <property type="match status" value="1"/>
</dbReference>
<dbReference type="Gene3D" id="1.20.1290.10">
    <property type="entry name" value="AhpD-like"/>
    <property type="match status" value="1"/>
</dbReference>
<organism evidence="3 4">
    <name type="scientific">Microbacterium esteraromaticum</name>
    <dbReference type="NCBI Taxonomy" id="57043"/>
    <lineage>
        <taxon>Bacteria</taxon>
        <taxon>Bacillati</taxon>
        <taxon>Actinomycetota</taxon>
        <taxon>Actinomycetes</taxon>
        <taxon>Micrococcales</taxon>
        <taxon>Microbacteriaceae</taxon>
        <taxon>Microbacterium</taxon>
    </lineage>
</organism>
<accession>A0A7D8AHE3</accession>
<sequence>MIITTPAPEGASGAVAAMYREDLAADGFVHSYTAAMAVNPEAHEAFVALVKAVLPSIGIRVYEAATLGAARAIGSSHCLIAHARKSMKAGVADEAGLRVFAEDEDSAFTDSERAVIRFAERLSTSPHEMTDADAADLREHGFSDRQIVDITLAAGLRNHFSRSLLALAVPLDEDPLIAPELASALRHCTERADAQSGQSRSESDASASGSESSAAAAAGSTQ</sequence>
<reference evidence="3 4" key="1">
    <citation type="journal article" date="2020" name="Front. Microbiol.">
        <title>Design of Bacterial Strain-Specific qPCR Assays Using NGS Data and Publicly Available Resources and Its Application to Track Biocontrol Strains.</title>
        <authorList>
            <person name="Hernandez I."/>
            <person name="Sant C."/>
            <person name="Martinez R."/>
            <person name="Fernandez C."/>
        </authorList>
    </citation>
    <scope>NUCLEOTIDE SEQUENCE [LARGE SCALE GENOMIC DNA]</scope>
    <source>
        <strain evidence="3 4">B24</strain>
    </source>
</reference>
<dbReference type="GO" id="GO:0051920">
    <property type="term" value="F:peroxiredoxin activity"/>
    <property type="evidence" value="ECO:0007669"/>
    <property type="project" value="InterPro"/>
</dbReference>
<protein>
    <submittedName>
        <fullName evidence="3">Carboxymuconolactone decarboxylase family protein</fullName>
    </submittedName>
</protein>
<proteinExistence type="predicted"/>
<evidence type="ECO:0000313" key="4">
    <source>
        <dbReference type="Proteomes" id="UP000515708"/>
    </source>
</evidence>
<evidence type="ECO:0000259" key="2">
    <source>
        <dbReference type="Pfam" id="PF02627"/>
    </source>
</evidence>
<dbReference type="Proteomes" id="UP000515708">
    <property type="component" value="Chromosome"/>
</dbReference>